<evidence type="ECO:0000256" key="8">
    <source>
        <dbReference type="ARBA" id="ARBA00023146"/>
    </source>
</evidence>
<comment type="pathway">
    <text evidence="1">Aminoacyl-tRNA biosynthesis; selenocysteinyl-tRNA(Sec) biosynthesis; L-seryl-tRNA(Sec) from L-serine and tRNA(Sec): step 1/1.</text>
</comment>
<proteinExistence type="inferred from homology"/>
<keyword evidence="5" id="KW-0547">Nucleotide-binding</keyword>
<dbReference type="Proteomes" id="UP000003935">
    <property type="component" value="Chromosome"/>
</dbReference>
<dbReference type="EMBL" id="CP003545">
    <property type="protein sequence ID" value="AFP84311.1"/>
    <property type="molecule type" value="Genomic_DNA"/>
</dbReference>
<keyword evidence="6" id="KW-0067">ATP-binding</keyword>
<dbReference type="KEGG" id="crv:A357_0101"/>
<accession>J3VQS8</accession>
<comment type="catalytic activity">
    <reaction evidence="11">
        <text>tRNA(Ser) + L-serine + ATP = L-seryl-tRNA(Ser) + AMP + diphosphate + H(+)</text>
        <dbReference type="Rhea" id="RHEA:12292"/>
        <dbReference type="Rhea" id="RHEA-COMP:9669"/>
        <dbReference type="Rhea" id="RHEA-COMP:9703"/>
        <dbReference type="ChEBI" id="CHEBI:15378"/>
        <dbReference type="ChEBI" id="CHEBI:30616"/>
        <dbReference type="ChEBI" id="CHEBI:33019"/>
        <dbReference type="ChEBI" id="CHEBI:33384"/>
        <dbReference type="ChEBI" id="CHEBI:78442"/>
        <dbReference type="ChEBI" id="CHEBI:78533"/>
        <dbReference type="ChEBI" id="CHEBI:456215"/>
        <dbReference type="EC" id="6.1.1.11"/>
    </reaction>
</comment>
<dbReference type="PROSITE" id="PS50862">
    <property type="entry name" value="AA_TRNA_LIGASE_II"/>
    <property type="match status" value="1"/>
</dbReference>
<dbReference type="OrthoDB" id="9804647at2"/>
<dbReference type="GO" id="GO:0004828">
    <property type="term" value="F:serine-tRNA ligase activity"/>
    <property type="evidence" value="ECO:0007669"/>
    <property type="project" value="UniProtKB-EC"/>
</dbReference>
<evidence type="ECO:0000256" key="2">
    <source>
        <dbReference type="ARBA" id="ARBA00010728"/>
    </source>
</evidence>
<evidence type="ECO:0000256" key="1">
    <source>
        <dbReference type="ARBA" id="ARBA00005045"/>
    </source>
</evidence>
<evidence type="ECO:0000259" key="12">
    <source>
        <dbReference type="PROSITE" id="PS50862"/>
    </source>
</evidence>
<comment type="similarity">
    <text evidence="2">Belongs to the class-II aminoacyl-tRNA synthetase family. Type-1 seryl-tRNA synthetase subfamily.</text>
</comment>
<evidence type="ECO:0000256" key="4">
    <source>
        <dbReference type="ARBA" id="ARBA00022598"/>
    </source>
</evidence>
<organism evidence="13 14">
    <name type="scientific">Candidatus Carsonella ruddii PC isolate NHV</name>
    <dbReference type="NCBI Taxonomy" id="1202540"/>
    <lineage>
        <taxon>Bacteria</taxon>
        <taxon>Pseudomonadati</taxon>
        <taxon>Pseudomonadota</taxon>
        <taxon>Gammaproteobacteria</taxon>
        <taxon>Oceanospirillales</taxon>
        <taxon>Halomonadaceae</taxon>
        <taxon>Zymobacter group</taxon>
        <taxon>Candidatus Carsonella</taxon>
    </lineage>
</organism>
<dbReference type="Pfam" id="PF00587">
    <property type="entry name" value="tRNA-synt_2b"/>
    <property type="match status" value="1"/>
</dbReference>
<evidence type="ECO:0000256" key="7">
    <source>
        <dbReference type="ARBA" id="ARBA00022917"/>
    </source>
</evidence>
<dbReference type="GO" id="GO:0005524">
    <property type="term" value="F:ATP binding"/>
    <property type="evidence" value="ECO:0007669"/>
    <property type="project" value="UniProtKB-KW"/>
</dbReference>
<dbReference type="SUPFAM" id="SSF55681">
    <property type="entry name" value="Class II aaRS and biotin synthetases"/>
    <property type="match status" value="1"/>
</dbReference>
<evidence type="ECO:0000256" key="5">
    <source>
        <dbReference type="ARBA" id="ARBA00022741"/>
    </source>
</evidence>
<evidence type="ECO:0000256" key="6">
    <source>
        <dbReference type="ARBA" id="ARBA00022840"/>
    </source>
</evidence>
<dbReference type="PANTHER" id="PTHR43697">
    <property type="entry name" value="SERYL-TRNA SYNTHETASE"/>
    <property type="match status" value="1"/>
</dbReference>
<dbReference type="InterPro" id="IPR006195">
    <property type="entry name" value="aa-tRNA-synth_II"/>
</dbReference>
<dbReference type="InterPro" id="IPR002314">
    <property type="entry name" value="aa-tRNA-synt_IIb"/>
</dbReference>
<evidence type="ECO:0000256" key="9">
    <source>
        <dbReference type="ARBA" id="ARBA00033352"/>
    </source>
</evidence>
<evidence type="ECO:0000313" key="14">
    <source>
        <dbReference type="Proteomes" id="UP000003935"/>
    </source>
</evidence>
<name>J3VQS8_CARRU</name>
<dbReference type="PANTHER" id="PTHR43697:SF1">
    <property type="entry name" value="SERINE--TRNA LIGASE"/>
    <property type="match status" value="1"/>
</dbReference>
<dbReference type="Gene3D" id="3.30.930.10">
    <property type="entry name" value="Bira Bifunctional Protein, Domain 2"/>
    <property type="match status" value="1"/>
</dbReference>
<evidence type="ECO:0000313" key="13">
    <source>
        <dbReference type="EMBL" id="AFP84311.1"/>
    </source>
</evidence>
<dbReference type="InterPro" id="IPR045864">
    <property type="entry name" value="aa-tRNA-synth_II/BPL/LPL"/>
</dbReference>
<evidence type="ECO:0000256" key="10">
    <source>
        <dbReference type="ARBA" id="ARBA00047929"/>
    </source>
</evidence>
<sequence length="336" mass="40613">MYYKNILINSIIKKENFSILNLNNKIKNFYLKKKLNIFFKINFSNFNYINNYYNSYNKVIFYSSKIKNNFLKINNLQTNCLISKIISSIKYNILDFFFCNFKKIIKLYLSKILNLKFKYNEIEIPVLINYSNLLFSGQIPKFYNFLFKIENKNCFLIPTSEVILNSLSFFLKKKIKQIKIFCDSLCFRKESYNLQNNFGLKRQNQFIKIEIFQFIKKNISFIVFYNMCSIISYILKSLKIKFKIVKINNLEINSNTFYSFDFEVYTNHWFEISSLSLCLNKPFFYYLKKKNIHIINGSCFPIGRLILIILDIYRLNNRIIKIPKKLNKYLTELLKW</sequence>
<protein>
    <recommendedName>
        <fullName evidence="9">Seryl-tRNA(Ser/Sec) synthetase</fullName>
    </recommendedName>
</protein>
<comment type="catalytic activity">
    <reaction evidence="10">
        <text>tRNA(Sec) + L-serine + ATP = L-seryl-tRNA(Sec) + AMP + diphosphate + H(+)</text>
        <dbReference type="Rhea" id="RHEA:42580"/>
        <dbReference type="Rhea" id="RHEA-COMP:9742"/>
        <dbReference type="Rhea" id="RHEA-COMP:10128"/>
        <dbReference type="ChEBI" id="CHEBI:15378"/>
        <dbReference type="ChEBI" id="CHEBI:30616"/>
        <dbReference type="ChEBI" id="CHEBI:33019"/>
        <dbReference type="ChEBI" id="CHEBI:33384"/>
        <dbReference type="ChEBI" id="CHEBI:78442"/>
        <dbReference type="ChEBI" id="CHEBI:78533"/>
        <dbReference type="ChEBI" id="CHEBI:456215"/>
        <dbReference type="EC" id="6.1.1.11"/>
    </reaction>
</comment>
<dbReference type="STRING" id="1202540.A357_0101"/>
<keyword evidence="4" id="KW-0436">Ligase</keyword>
<keyword evidence="8 13" id="KW-0030">Aminoacyl-tRNA synthetase</keyword>
<evidence type="ECO:0000256" key="11">
    <source>
        <dbReference type="ARBA" id="ARBA00048823"/>
    </source>
</evidence>
<dbReference type="AlphaFoldDB" id="J3VQS8"/>
<keyword evidence="3" id="KW-0963">Cytoplasm</keyword>
<keyword evidence="7" id="KW-0648">Protein biosynthesis</keyword>
<reference evidence="13 14" key="1">
    <citation type="journal article" date="2012" name="Mol. Biol. Evol.">
        <title>Genome reduction and co-evolution between the primary and secondary bacterial symbionts of psyllids.</title>
        <authorList>
            <person name="Sloan D.B."/>
            <person name="Moran N.A."/>
        </authorList>
    </citation>
    <scope>NUCLEOTIDE SEQUENCE [LARGE SCALE GENOMIC DNA]</scope>
    <source>
        <strain evidence="13 14">PC</strain>
    </source>
</reference>
<dbReference type="RefSeq" id="WP_014887610.1">
    <property type="nucleotide sequence ID" value="NC_018418.1"/>
</dbReference>
<gene>
    <name evidence="13" type="primary">serS</name>
    <name evidence="13" type="ORF">A357_0101</name>
</gene>
<evidence type="ECO:0000256" key="3">
    <source>
        <dbReference type="ARBA" id="ARBA00022490"/>
    </source>
</evidence>
<dbReference type="HOGENOM" id="CLU_825594_0_0_6"/>
<feature type="domain" description="Aminoacyl-transfer RNA synthetases class-II family profile" evidence="12">
    <location>
        <begin position="105"/>
        <end position="323"/>
    </location>
</feature>
<dbReference type="GO" id="GO:0006418">
    <property type="term" value="P:tRNA aminoacylation for protein translation"/>
    <property type="evidence" value="ECO:0007669"/>
    <property type="project" value="InterPro"/>
</dbReference>